<comment type="caution">
    <text evidence="7">The sequence shown here is derived from an EMBL/GenBank/DDBJ whole genome shotgun (WGS) entry which is preliminary data.</text>
</comment>
<dbReference type="GO" id="GO:0042970">
    <property type="term" value="F:homoserine transmembrane transporter activity"/>
    <property type="evidence" value="ECO:0007669"/>
    <property type="project" value="TreeGrafter"/>
</dbReference>
<sequence length="210" mass="22527">MASAVDIAMLAVFIPTFFFVSVTPGMCMTLAMTLGMSIGVRRSLHMMWGELIGVALVSISSVIGVAAIMLNYPSLFSVLKYVGGAYLFYLGLQMWMSRGKMAIPSDLSAGTDTSPMTLAMQGFVTAIANPKGWAFMISLLPPFINPTLAMPPQLTVLIGIILMTEFGCLLLYASGGRTLRHFLQKSGNVRLMNRIAGTLMMGVGVWLAVG</sequence>
<protein>
    <submittedName>
        <fullName evidence="7">Threonine transporter RhtB</fullName>
    </submittedName>
</protein>
<keyword evidence="2" id="KW-1003">Cell membrane</keyword>
<evidence type="ECO:0000256" key="6">
    <source>
        <dbReference type="SAM" id="Phobius"/>
    </source>
</evidence>
<dbReference type="STRING" id="1190603.A1OO_04205"/>
<dbReference type="PIRSF" id="PIRSF006324">
    <property type="entry name" value="LeuE"/>
    <property type="match status" value="1"/>
</dbReference>
<feature type="transmembrane region" description="Helical" evidence="6">
    <location>
        <begin position="156"/>
        <end position="179"/>
    </location>
</feature>
<name>A0A2N7LI04_9GAMM</name>
<dbReference type="EMBL" id="MDAL01000001">
    <property type="protein sequence ID" value="PMN95268.1"/>
    <property type="molecule type" value="Genomic_DNA"/>
</dbReference>
<evidence type="ECO:0000256" key="1">
    <source>
        <dbReference type="ARBA" id="ARBA00004651"/>
    </source>
</evidence>
<organism evidence="7 8">
    <name type="scientific">Enterovibrio norvegicus</name>
    <dbReference type="NCBI Taxonomy" id="188144"/>
    <lineage>
        <taxon>Bacteria</taxon>
        <taxon>Pseudomonadati</taxon>
        <taxon>Pseudomonadota</taxon>
        <taxon>Gammaproteobacteria</taxon>
        <taxon>Vibrionales</taxon>
        <taxon>Vibrionaceae</taxon>
        <taxon>Enterovibrio</taxon>
    </lineage>
</organism>
<feature type="transmembrane region" description="Helical" evidence="6">
    <location>
        <begin position="118"/>
        <end position="144"/>
    </location>
</feature>
<feature type="transmembrane region" description="Helical" evidence="6">
    <location>
        <begin position="191"/>
        <end position="209"/>
    </location>
</feature>
<dbReference type="PANTHER" id="PTHR30086">
    <property type="entry name" value="ARGININE EXPORTER PROTEIN ARGO"/>
    <property type="match status" value="1"/>
</dbReference>
<feature type="transmembrane region" description="Helical" evidence="6">
    <location>
        <begin position="12"/>
        <end position="39"/>
    </location>
</feature>
<feature type="transmembrane region" description="Helical" evidence="6">
    <location>
        <begin position="51"/>
        <end position="72"/>
    </location>
</feature>
<evidence type="ECO:0000313" key="8">
    <source>
        <dbReference type="Proteomes" id="UP000235387"/>
    </source>
</evidence>
<evidence type="ECO:0000256" key="2">
    <source>
        <dbReference type="ARBA" id="ARBA00022475"/>
    </source>
</evidence>
<feature type="transmembrane region" description="Helical" evidence="6">
    <location>
        <begin position="78"/>
        <end position="97"/>
    </location>
</feature>
<keyword evidence="3 6" id="KW-0812">Transmembrane</keyword>
<keyword evidence="5 6" id="KW-0472">Membrane</keyword>
<gene>
    <name evidence="7" type="ORF">BCT23_01105</name>
</gene>
<evidence type="ECO:0000256" key="5">
    <source>
        <dbReference type="ARBA" id="ARBA00023136"/>
    </source>
</evidence>
<dbReference type="Proteomes" id="UP000235387">
    <property type="component" value="Unassembled WGS sequence"/>
</dbReference>
<evidence type="ECO:0000313" key="7">
    <source>
        <dbReference type="EMBL" id="PMN95268.1"/>
    </source>
</evidence>
<dbReference type="InterPro" id="IPR001123">
    <property type="entry name" value="LeuE-type"/>
</dbReference>
<keyword evidence="4 6" id="KW-1133">Transmembrane helix</keyword>
<evidence type="ECO:0000256" key="4">
    <source>
        <dbReference type="ARBA" id="ARBA00022989"/>
    </source>
</evidence>
<dbReference type="PANTHER" id="PTHR30086:SF5">
    <property type="entry name" value="HOMOGENTISATE EXPORT PROTEIN"/>
    <property type="match status" value="1"/>
</dbReference>
<dbReference type="Pfam" id="PF01810">
    <property type="entry name" value="LysE"/>
    <property type="match status" value="1"/>
</dbReference>
<proteinExistence type="predicted"/>
<comment type="subcellular location">
    <subcellularLocation>
        <location evidence="1">Cell membrane</location>
        <topology evidence="1">Multi-pass membrane protein</topology>
    </subcellularLocation>
</comment>
<evidence type="ECO:0000256" key="3">
    <source>
        <dbReference type="ARBA" id="ARBA00022692"/>
    </source>
</evidence>
<reference evidence="8" key="1">
    <citation type="submission" date="2016-07" db="EMBL/GenBank/DDBJ databases">
        <title>Nontailed viruses are major unrecognized killers of bacteria in the ocean.</title>
        <authorList>
            <person name="Kauffman K."/>
            <person name="Hussain F."/>
            <person name="Yang J."/>
            <person name="Arevalo P."/>
            <person name="Brown J."/>
            <person name="Cutler M."/>
            <person name="Kelly L."/>
            <person name="Polz M.F."/>
        </authorList>
    </citation>
    <scope>NUCLEOTIDE SEQUENCE [LARGE SCALE GENOMIC DNA]</scope>
    <source>
        <strain evidence="8">10N.261.45.A10</strain>
    </source>
</reference>
<accession>A0A2N7LI04</accession>
<dbReference type="GO" id="GO:0005886">
    <property type="term" value="C:plasma membrane"/>
    <property type="evidence" value="ECO:0007669"/>
    <property type="project" value="UniProtKB-SubCell"/>
</dbReference>
<dbReference type="AlphaFoldDB" id="A0A2N7LI04"/>